<evidence type="ECO:0000256" key="5">
    <source>
        <dbReference type="ARBA" id="ARBA00023004"/>
    </source>
</evidence>
<dbReference type="InterPro" id="IPR010300">
    <property type="entry name" value="CDO_1"/>
</dbReference>
<feature type="binding site" evidence="6">
    <location>
        <position position="89"/>
    </location>
    <ligand>
        <name>Fe cation</name>
        <dbReference type="ChEBI" id="CHEBI:24875"/>
        <note>catalytic</note>
    </ligand>
</feature>
<dbReference type="AlphaFoldDB" id="A0A0F3L0L1"/>
<dbReference type="InterPro" id="IPR014710">
    <property type="entry name" value="RmlC-like_jellyroll"/>
</dbReference>
<dbReference type="CDD" id="cd10548">
    <property type="entry name" value="cupin_CDO"/>
    <property type="match status" value="1"/>
</dbReference>
<evidence type="ECO:0000313" key="8">
    <source>
        <dbReference type="Proteomes" id="UP000033651"/>
    </source>
</evidence>
<keyword evidence="3 7" id="KW-0223">Dioxygenase</keyword>
<keyword evidence="4" id="KW-0560">Oxidoreductase</keyword>
<dbReference type="PANTHER" id="PTHR12918">
    <property type="entry name" value="CYSTEINE DIOXYGENASE"/>
    <property type="match status" value="1"/>
</dbReference>
<sequence>MGKRSSIIKTLRDIAFDHADAPVPDLASMARDFGSMLHARHAEVDEALGALRQRRRGFERWMLAERATPAISVLVMAWPPGYATPVHDHGGLWGLEATLSGALEVESFLKDPQLESLRSIGRTWLGPGDATWFEGTDDHAHRCRNLSRHDTALTLHVYGGDLAQYLAYEQPGPSDHWIARPRQSIIAGRLTA</sequence>
<proteinExistence type="inferred from homology"/>
<evidence type="ECO:0000256" key="4">
    <source>
        <dbReference type="ARBA" id="ARBA00023002"/>
    </source>
</evidence>
<dbReference type="PATRIC" id="fig|345309.4.peg.2936"/>
<comment type="caution">
    <text evidence="7">The sequence shown here is derived from an EMBL/GenBank/DDBJ whole genome shotgun (WGS) entry which is preliminary data.</text>
</comment>
<reference evidence="7 8" key="1">
    <citation type="submission" date="2015-03" db="EMBL/GenBank/DDBJ databases">
        <title>Draft genome sequence of Luteibacter yeojuensis strain SU11.</title>
        <authorList>
            <person name="Sulaiman J."/>
            <person name="Priya K."/>
            <person name="Chan K.-G."/>
        </authorList>
    </citation>
    <scope>NUCLEOTIDE SEQUENCE [LARGE SCALE GENOMIC DNA]</scope>
    <source>
        <strain evidence="7 8">SU11</strain>
    </source>
</reference>
<dbReference type="EMBL" id="JZRB01000004">
    <property type="protein sequence ID" value="KJV36742.1"/>
    <property type="molecule type" value="Genomic_DNA"/>
</dbReference>
<dbReference type="InterPro" id="IPR011051">
    <property type="entry name" value="RmlC_Cupin_sf"/>
</dbReference>
<dbReference type="Pfam" id="PF05995">
    <property type="entry name" value="CDO_I"/>
    <property type="match status" value="1"/>
</dbReference>
<dbReference type="Proteomes" id="UP000033651">
    <property type="component" value="Unassembled WGS sequence"/>
</dbReference>
<protein>
    <submittedName>
        <fullName evidence="7">Cysteine dioxygenase</fullName>
    </submittedName>
</protein>
<dbReference type="GO" id="GO:0016702">
    <property type="term" value="F:oxidoreductase activity, acting on single donors with incorporation of molecular oxygen, incorporation of two atoms of oxygen"/>
    <property type="evidence" value="ECO:0007669"/>
    <property type="project" value="InterPro"/>
</dbReference>
<evidence type="ECO:0000313" key="7">
    <source>
        <dbReference type="EMBL" id="KJV36742.1"/>
    </source>
</evidence>
<dbReference type="RefSeq" id="WP_045828047.1">
    <property type="nucleotide sequence ID" value="NZ_JZRB01000004.1"/>
</dbReference>
<evidence type="ECO:0000256" key="6">
    <source>
        <dbReference type="PIRSR" id="PIRSR610300-51"/>
    </source>
</evidence>
<dbReference type="SUPFAM" id="SSF51182">
    <property type="entry name" value="RmlC-like cupins"/>
    <property type="match status" value="1"/>
</dbReference>
<dbReference type="Gene3D" id="2.60.120.10">
    <property type="entry name" value="Jelly Rolls"/>
    <property type="match status" value="1"/>
</dbReference>
<evidence type="ECO:0000256" key="2">
    <source>
        <dbReference type="ARBA" id="ARBA00022723"/>
    </source>
</evidence>
<dbReference type="OrthoDB" id="5959209at2"/>
<organism evidence="7 8">
    <name type="scientific">Luteibacter yeojuensis</name>
    <dbReference type="NCBI Taxonomy" id="345309"/>
    <lineage>
        <taxon>Bacteria</taxon>
        <taxon>Pseudomonadati</taxon>
        <taxon>Pseudomonadota</taxon>
        <taxon>Gammaproteobacteria</taxon>
        <taxon>Lysobacterales</taxon>
        <taxon>Rhodanobacteraceae</taxon>
        <taxon>Luteibacter</taxon>
    </lineage>
</organism>
<comment type="similarity">
    <text evidence="1">Belongs to the cysteine dioxygenase family.</text>
</comment>
<evidence type="ECO:0000256" key="3">
    <source>
        <dbReference type="ARBA" id="ARBA00022964"/>
    </source>
</evidence>
<evidence type="ECO:0000256" key="1">
    <source>
        <dbReference type="ARBA" id="ARBA00006622"/>
    </source>
</evidence>
<name>A0A0F3L0L1_9GAMM</name>
<keyword evidence="5 6" id="KW-0408">Iron</keyword>
<accession>A0A0F3L0L1</accession>
<dbReference type="GO" id="GO:0008198">
    <property type="term" value="F:ferrous iron binding"/>
    <property type="evidence" value="ECO:0007669"/>
    <property type="project" value="TreeGrafter"/>
</dbReference>
<feature type="binding site" evidence="6">
    <location>
        <position position="141"/>
    </location>
    <ligand>
        <name>Fe cation</name>
        <dbReference type="ChEBI" id="CHEBI:24875"/>
        <note>catalytic</note>
    </ligand>
</feature>
<feature type="binding site" evidence="6">
    <location>
        <position position="87"/>
    </location>
    <ligand>
        <name>Fe cation</name>
        <dbReference type="ChEBI" id="CHEBI:24875"/>
        <note>catalytic</note>
    </ligand>
</feature>
<keyword evidence="8" id="KW-1185">Reference proteome</keyword>
<dbReference type="PANTHER" id="PTHR12918:SF1">
    <property type="entry name" value="CYSTEINE DIOXYGENASE TYPE 1"/>
    <property type="match status" value="1"/>
</dbReference>
<gene>
    <name evidence="7" type="ORF">VI08_02990</name>
</gene>
<keyword evidence="2 6" id="KW-0479">Metal-binding</keyword>